<evidence type="ECO:0000313" key="1">
    <source>
        <dbReference type="EMBL" id="EMS79857.1"/>
    </source>
</evidence>
<dbReference type="Pfam" id="PF13711">
    <property type="entry name" value="DUF4160"/>
    <property type="match status" value="1"/>
</dbReference>
<evidence type="ECO:0000313" key="2">
    <source>
        <dbReference type="Proteomes" id="UP000014216"/>
    </source>
</evidence>
<dbReference type="Proteomes" id="UP000014216">
    <property type="component" value="Unassembled WGS sequence"/>
</dbReference>
<dbReference type="AlphaFoldDB" id="S0G5N4"/>
<name>S0G5N4_9BACT</name>
<dbReference type="PATRIC" id="fig|1286635.3.peg.2460"/>
<protein>
    <recommendedName>
        <fullName evidence="3">Transcriptional regulator</fullName>
    </recommendedName>
</protein>
<comment type="caution">
    <text evidence="1">The sequence shown here is derived from an EMBL/GenBank/DDBJ whole genome shotgun (WGS) entry which is preliminary data.</text>
</comment>
<keyword evidence="2" id="KW-1185">Reference proteome</keyword>
<evidence type="ECO:0008006" key="3">
    <source>
        <dbReference type="Google" id="ProtNLM"/>
    </source>
</evidence>
<gene>
    <name evidence="1" type="ORF">Dpo_4c04090</name>
</gene>
<proteinExistence type="predicted"/>
<accession>S0G5N4</accession>
<organism evidence="1 2">
    <name type="scientific">Desulfotignum phosphitoxidans DSM 13687</name>
    <dbReference type="NCBI Taxonomy" id="1286635"/>
    <lineage>
        <taxon>Bacteria</taxon>
        <taxon>Pseudomonadati</taxon>
        <taxon>Thermodesulfobacteriota</taxon>
        <taxon>Desulfobacteria</taxon>
        <taxon>Desulfobacterales</taxon>
        <taxon>Desulfobacteraceae</taxon>
        <taxon>Desulfotignum</taxon>
    </lineage>
</organism>
<reference evidence="1 2" key="1">
    <citation type="journal article" date="2013" name="Genome Announc.">
        <title>Draft Genome Sequence of Desulfotignum phosphitoxidans DSM 13687 Strain FiPS-3.</title>
        <authorList>
            <person name="Poehlein A."/>
            <person name="Daniel R."/>
            <person name="Simeonova D.D."/>
        </authorList>
    </citation>
    <scope>NUCLEOTIDE SEQUENCE [LARGE SCALE GENOMIC DNA]</scope>
    <source>
        <strain evidence="1 2">DSM 13687</strain>
    </source>
</reference>
<sequence length="83" mass="9820">MMPEITRFYGIIIKLFFGDHPPPHFHAVYGEHLALFNINTLEMIEGDLPPRARKLVVEWAEKYQAELQTIWKTQEFKKLPPLE</sequence>
<dbReference type="EMBL" id="APJX01000004">
    <property type="protein sequence ID" value="EMS79857.1"/>
    <property type="molecule type" value="Genomic_DNA"/>
</dbReference>
<dbReference type="RefSeq" id="WP_006966164.1">
    <property type="nucleotide sequence ID" value="NZ_APJX01000004.1"/>
</dbReference>
<dbReference type="InterPro" id="IPR025427">
    <property type="entry name" value="DUF4160"/>
</dbReference>